<dbReference type="AlphaFoldDB" id="A0A9N9GIR7"/>
<dbReference type="Proteomes" id="UP000789831">
    <property type="component" value="Unassembled WGS sequence"/>
</dbReference>
<evidence type="ECO:0000313" key="1">
    <source>
        <dbReference type="EMBL" id="CAG8605031.1"/>
    </source>
</evidence>
<evidence type="ECO:0000313" key="2">
    <source>
        <dbReference type="Proteomes" id="UP000789831"/>
    </source>
</evidence>
<dbReference type="SUPFAM" id="SSF81901">
    <property type="entry name" value="HCP-like"/>
    <property type="match status" value="1"/>
</dbReference>
<dbReference type="EMBL" id="CAJVPL010002267">
    <property type="protein sequence ID" value="CAG8605031.1"/>
    <property type="molecule type" value="Genomic_DNA"/>
</dbReference>
<keyword evidence="2" id="KW-1185">Reference proteome</keyword>
<dbReference type="Pfam" id="PF08238">
    <property type="entry name" value="Sel1"/>
    <property type="match status" value="2"/>
</dbReference>
<proteinExistence type="predicted"/>
<reference evidence="1" key="1">
    <citation type="submission" date="2021-06" db="EMBL/GenBank/DDBJ databases">
        <authorList>
            <person name="Kallberg Y."/>
            <person name="Tangrot J."/>
            <person name="Rosling A."/>
        </authorList>
    </citation>
    <scope>NUCLEOTIDE SEQUENCE</scope>
    <source>
        <strain evidence="1">MT106</strain>
    </source>
</reference>
<protein>
    <submittedName>
        <fullName evidence="1">5070_t:CDS:1</fullName>
    </submittedName>
</protein>
<dbReference type="InterPro" id="IPR011990">
    <property type="entry name" value="TPR-like_helical_dom_sf"/>
</dbReference>
<gene>
    <name evidence="1" type="ORF">AGERDE_LOCUS9296</name>
</gene>
<accession>A0A9N9GIR7</accession>
<dbReference type="InterPro" id="IPR006597">
    <property type="entry name" value="Sel1-like"/>
</dbReference>
<comment type="caution">
    <text evidence="1">The sequence shown here is derived from an EMBL/GenBank/DDBJ whole genome shotgun (WGS) entry which is preliminary data.</text>
</comment>
<dbReference type="OrthoDB" id="2384430at2759"/>
<feature type="non-terminal residue" evidence="1">
    <location>
        <position position="1"/>
    </location>
</feature>
<dbReference type="Gene3D" id="1.25.40.10">
    <property type="entry name" value="Tetratricopeptide repeat domain"/>
    <property type="match status" value="1"/>
</dbReference>
<organism evidence="1 2">
    <name type="scientific">Ambispora gerdemannii</name>
    <dbReference type="NCBI Taxonomy" id="144530"/>
    <lineage>
        <taxon>Eukaryota</taxon>
        <taxon>Fungi</taxon>
        <taxon>Fungi incertae sedis</taxon>
        <taxon>Mucoromycota</taxon>
        <taxon>Glomeromycotina</taxon>
        <taxon>Glomeromycetes</taxon>
        <taxon>Archaeosporales</taxon>
        <taxon>Ambisporaceae</taxon>
        <taxon>Ambispora</taxon>
    </lineage>
</organism>
<sequence length="98" mass="11355">TDKNEKEAFRWFRESAKNGHTRAQNELGFRYEIGSGQGTKKDETKAFCWHQHNGILPYAIEKAKVSIKMKKKLFNGFENPRIMDIPAPKVILEAMNML</sequence>
<name>A0A9N9GIR7_9GLOM</name>